<dbReference type="Proteomes" id="UP001189122">
    <property type="component" value="Unassembled WGS sequence"/>
</dbReference>
<gene>
    <name evidence="1" type="ORF">SI7747_UN020506</name>
</gene>
<proteinExistence type="predicted"/>
<organism evidence="1 2">
    <name type="scientific">Spirodela intermedia</name>
    <name type="common">Intermediate duckweed</name>
    <dbReference type="NCBI Taxonomy" id="51605"/>
    <lineage>
        <taxon>Eukaryota</taxon>
        <taxon>Viridiplantae</taxon>
        <taxon>Streptophyta</taxon>
        <taxon>Embryophyta</taxon>
        <taxon>Tracheophyta</taxon>
        <taxon>Spermatophyta</taxon>
        <taxon>Magnoliopsida</taxon>
        <taxon>Liliopsida</taxon>
        <taxon>Araceae</taxon>
        <taxon>Lemnoideae</taxon>
        <taxon>Spirodela</taxon>
    </lineage>
</organism>
<protein>
    <submittedName>
        <fullName evidence="1">Uncharacterized protein</fullName>
    </submittedName>
</protein>
<keyword evidence="2" id="KW-1185">Reference proteome</keyword>
<comment type="caution">
    <text evidence="1">The sequence shown here is derived from an EMBL/GenBank/DDBJ whole genome shotgun (WGS) entry which is preliminary data.</text>
</comment>
<dbReference type="EMBL" id="CACRZD030000081">
    <property type="protein sequence ID" value="CAA6674148.1"/>
    <property type="molecule type" value="Genomic_DNA"/>
</dbReference>
<evidence type="ECO:0000313" key="2">
    <source>
        <dbReference type="Proteomes" id="UP001189122"/>
    </source>
</evidence>
<evidence type="ECO:0000313" key="1">
    <source>
        <dbReference type="EMBL" id="CAA6674148.1"/>
    </source>
</evidence>
<reference evidence="2" key="1">
    <citation type="journal article" date="2020" name="Sci. Rep.">
        <title>Chromosome-scale genome assembly for the duckweed Spirodela intermedia, integrating cytogenetic maps, PacBio and Oxford Nanopore libraries.</title>
        <authorList>
            <person name="Hoang P.T.N."/>
            <person name="Fiebig A."/>
            <person name="Novak P."/>
            <person name="Macas J."/>
            <person name="Cao H.X."/>
            <person name="Stepanenko A."/>
            <person name="Chen G."/>
            <person name="Borisjuk N."/>
            <person name="Scholz U."/>
            <person name="Schubert I."/>
        </authorList>
    </citation>
    <scope>NUCLEOTIDE SEQUENCE [LARGE SCALE GENOMIC DNA]</scope>
</reference>
<sequence>MKSKVINLGKYHEWHNNLDSDLSGAYNSSSMKYHPML</sequence>
<name>A0ABN7E8G0_SPIIN</name>
<accession>A0ABN7E8G0</accession>